<dbReference type="Gene3D" id="3.30.160.60">
    <property type="entry name" value="Classic Zinc Finger"/>
    <property type="match status" value="1"/>
</dbReference>
<dbReference type="PANTHER" id="PTHR47694:SF1">
    <property type="entry name" value="PLANT UBX DOMAIN-CONTAINING PROTEIN 2"/>
    <property type="match status" value="1"/>
</dbReference>
<dbReference type="InterPro" id="IPR018997">
    <property type="entry name" value="PUB_domain"/>
</dbReference>
<dbReference type="SUPFAM" id="SSF54236">
    <property type="entry name" value="Ubiquitin-like"/>
    <property type="match status" value="1"/>
</dbReference>
<evidence type="ECO:0000313" key="7">
    <source>
        <dbReference type="Proteomes" id="UP000326396"/>
    </source>
</evidence>
<evidence type="ECO:0000256" key="1">
    <source>
        <dbReference type="ARBA" id="ARBA00004170"/>
    </source>
</evidence>
<evidence type="ECO:0000256" key="2">
    <source>
        <dbReference type="ARBA" id="ARBA00022786"/>
    </source>
</evidence>
<comment type="caution">
    <text evidence="6">The sequence shown here is derived from an EMBL/GenBank/DDBJ whole genome shotgun (WGS) entry which is preliminary data.</text>
</comment>
<feature type="region of interest" description="Disordered" evidence="4">
    <location>
        <begin position="1"/>
        <end position="92"/>
    </location>
</feature>
<name>A0A5N6LRK5_9ASTR</name>
<dbReference type="PANTHER" id="PTHR47694">
    <property type="entry name" value="PLANT UBX DOMAIN-CONTAINING PROTEIN 2"/>
    <property type="match status" value="1"/>
</dbReference>
<comment type="subcellular location">
    <subcellularLocation>
        <location evidence="1">Membrane</location>
        <topology evidence="1">Peripheral membrane protein</topology>
    </subcellularLocation>
</comment>
<evidence type="ECO:0000256" key="4">
    <source>
        <dbReference type="SAM" id="MobiDB-lite"/>
    </source>
</evidence>
<dbReference type="Pfam" id="PF00789">
    <property type="entry name" value="UBX"/>
    <property type="match status" value="1"/>
</dbReference>
<dbReference type="InterPro" id="IPR029071">
    <property type="entry name" value="Ubiquitin-like_domsf"/>
</dbReference>
<feature type="compositionally biased region" description="Low complexity" evidence="4">
    <location>
        <begin position="32"/>
        <end position="48"/>
    </location>
</feature>
<dbReference type="OrthoDB" id="49605at2759"/>
<dbReference type="AlphaFoldDB" id="A0A5N6LRK5"/>
<feature type="compositionally biased region" description="Low complexity" evidence="4">
    <location>
        <begin position="13"/>
        <end position="24"/>
    </location>
</feature>
<dbReference type="GO" id="GO:0016020">
    <property type="term" value="C:membrane"/>
    <property type="evidence" value="ECO:0007669"/>
    <property type="project" value="UniProtKB-SubCell"/>
</dbReference>
<gene>
    <name evidence="6" type="ORF">E3N88_37566</name>
</gene>
<feature type="compositionally biased region" description="Polar residues" evidence="4">
    <location>
        <begin position="71"/>
        <end position="89"/>
    </location>
</feature>
<evidence type="ECO:0000313" key="6">
    <source>
        <dbReference type="EMBL" id="KAD2804189.1"/>
    </source>
</evidence>
<dbReference type="Proteomes" id="UP000326396">
    <property type="component" value="Linkage Group LG8"/>
</dbReference>
<dbReference type="CDD" id="cd09212">
    <property type="entry name" value="PUB"/>
    <property type="match status" value="1"/>
</dbReference>
<dbReference type="GO" id="GO:0050832">
    <property type="term" value="P:defense response to fungus"/>
    <property type="evidence" value="ECO:0007669"/>
    <property type="project" value="TreeGrafter"/>
</dbReference>
<organism evidence="6 7">
    <name type="scientific">Mikania micrantha</name>
    <name type="common">bitter vine</name>
    <dbReference type="NCBI Taxonomy" id="192012"/>
    <lineage>
        <taxon>Eukaryota</taxon>
        <taxon>Viridiplantae</taxon>
        <taxon>Streptophyta</taxon>
        <taxon>Embryophyta</taxon>
        <taxon>Tracheophyta</taxon>
        <taxon>Spermatophyta</taxon>
        <taxon>Magnoliopsida</taxon>
        <taxon>eudicotyledons</taxon>
        <taxon>Gunneridae</taxon>
        <taxon>Pentapetalae</taxon>
        <taxon>asterids</taxon>
        <taxon>campanulids</taxon>
        <taxon>Asterales</taxon>
        <taxon>Asteraceae</taxon>
        <taxon>Asteroideae</taxon>
        <taxon>Heliantheae alliance</taxon>
        <taxon>Eupatorieae</taxon>
        <taxon>Mikania</taxon>
    </lineage>
</organism>
<dbReference type="Pfam" id="PF09409">
    <property type="entry name" value="PUB"/>
    <property type="match status" value="1"/>
</dbReference>
<proteinExistence type="predicted"/>
<keyword evidence="7" id="KW-1185">Reference proteome</keyword>
<dbReference type="InterPro" id="IPR001012">
    <property type="entry name" value="UBX_dom"/>
</dbReference>
<evidence type="ECO:0000256" key="3">
    <source>
        <dbReference type="ARBA" id="ARBA00023136"/>
    </source>
</evidence>
<feature type="domain" description="UBX" evidence="5">
    <location>
        <begin position="345"/>
        <end position="426"/>
    </location>
</feature>
<accession>A0A5N6LRK5</accession>
<protein>
    <recommendedName>
        <fullName evidence="5">UBX domain-containing protein</fullName>
    </recommendedName>
</protein>
<dbReference type="CDD" id="cd16119">
    <property type="entry name" value="UBX_UBXN6"/>
    <property type="match status" value="1"/>
</dbReference>
<sequence>MDEMKDKMKGFMKKFSTSSSSGKFKGQGRVLGSSSSSIPSGPINSNPNQPTTQIQDPKPVPPVRPETRTPNALTQKPVTSEQRAKSTNGFDPFDALITTGKRNKNGYDLKVFECPVCSRPFVSEEEVSDHVESCLSVNESQSRTDDANEKVETQSELDTCVGTYVSGKPSDGSIEIVLKLLKNIVKEPENVKFRRIRLGNPKIKEAIVDVAGGLDLLECVGFELKEENGEMWAVMEAASSEKIKLINQAVYLLEPTKSENVSPAIAQAKAKVVEPVEVKKVERQIRVFFSVSESVAAKIELPDSFYNLSIEEVKKEAELRRKKLAESQLLVPKSYKEKQAKAARKKYEKTVIRIQFPDGVVLQAFFNPREPTSALYEFVSSSLKDPSLEFELLHPVVIKRHVIPNFGERVVTLEDEDLVPSALIKFRPKETDSVVFTGLCNELLQIMEPLVSESAVAPH</sequence>
<keyword evidence="2" id="KW-0833">Ubl conjugation pathway</keyword>
<keyword evidence="3" id="KW-0472">Membrane</keyword>
<dbReference type="Gene3D" id="3.10.20.90">
    <property type="entry name" value="Phosphatidylinositol 3-kinase Catalytic Subunit, Chain A, domain 1"/>
    <property type="match status" value="1"/>
</dbReference>
<dbReference type="SMART" id="SM00580">
    <property type="entry name" value="PUG"/>
    <property type="match status" value="1"/>
</dbReference>
<dbReference type="PROSITE" id="PS50033">
    <property type="entry name" value="UBX"/>
    <property type="match status" value="1"/>
</dbReference>
<dbReference type="InterPro" id="IPR036339">
    <property type="entry name" value="PUB-like_dom_sf"/>
</dbReference>
<dbReference type="Gene3D" id="1.20.58.2190">
    <property type="match status" value="1"/>
</dbReference>
<evidence type="ECO:0000259" key="5">
    <source>
        <dbReference type="PROSITE" id="PS50033"/>
    </source>
</evidence>
<reference evidence="6 7" key="1">
    <citation type="submission" date="2019-05" db="EMBL/GenBank/DDBJ databases">
        <title>Mikania micrantha, genome provides insights into the molecular mechanism of rapid growth.</title>
        <authorList>
            <person name="Liu B."/>
        </authorList>
    </citation>
    <scope>NUCLEOTIDE SEQUENCE [LARGE SCALE GENOMIC DNA]</scope>
    <source>
        <strain evidence="6">NLD-2019</strain>
        <tissue evidence="6">Leaf</tissue>
    </source>
</reference>
<dbReference type="EMBL" id="SZYD01000018">
    <property type="protein sequence ID" value="KAD2804189.1"/>
    <property type="molecule type" value="Genomic_DNA"/>
</dbReference>
<dbReference type="SUPFAM" id="SSF143503">
    <property type="entry name" value="PUG domain-like"/>
    <property type="match status" value="1"/>
</dbReference>
<dbReference type="SMART" id="SM00166">
    <property type="entry name" value="UBX"/>
    <property type="match status" value="1"/>
</dbReference>
<dbReference type="FunFam" id="3.10.20.90:FF:000185">
    <property type="entry name" value="UBX domain-containing protein 6"/>
    <property type="match status" value="1"/>
</dbReference>